<evidence type="ECO:0000313" key="4">
    <source>
        <dbReference type="Proteomes" id="UP001487740"/>
    </source>
</evidence>
<sequence>MEMSDSSDLLASSRGGFKNYWRSRTVMEQALLVLAVVEGVMLFGFVIGVASLTSEIVSKDAEIHHLAAELEKCLTGNITTFSTMTSTSPTDTDSSISSTLTTSDTSTVVTTPTPTTTDPTTVTTPAPSTTSTASTNCNFQFCFSFYDF</sequence>
<feature type="transmembrane region" description="Helical" evidence="2">
    <location>
        <begin position="30"/>
        <end position="52"/>
    </location>
</feature>
<dbReference type="EMBL" id="JARAKH010000018">
    <property type="protein sequence ID" value="KAK8394660.1"/>
    <property type="molecule type" value="Genomic_DNA"/>
</dbReference>
<feature type="region of interest" description="Disordered" evidence="1">
    <location>
        <begin position="84"/>
        <end position="129"/>
    </location>
</feature>
<reference evidence="3 4" key="1">
    <citation type="submission" date="2023-03" db="EMBL/GenBank/DDBJ databases">
        <title>High-quality genome of Scylla paramamosain provides insights in environmental adaptation.</title>
        <authorList>
            <person name="Zhang L."/>
        </authorList>
    </citation>
    <scope>NUCLEOTIDE SEQUENCE [LARGE SCALE GENOMIC DNA]</scope>
    <source>
        <strain evidence="3">LZ_2023a</strain>
        <tissue evidence="3">Muscle</tissue>
    </source>
</reference>
<keyword evidence="2" id="KW-0812">Transmembrane</keyword>
<comment type="caution">
    <text evidence="3">The sequence shown here is derived from an EMBL/GenBank/DDBJ whole genome shotgun (WGS) entry which is preliminary data.</text>
</comment>
<dbReference type="AlphaFoldDB" id="A0AAW0U3T5"/>
<name>A0AAW0U3T5_SCYPA</name>
<protein>
    <submittedName>
        <fullName evidence="3">Uncharacterized protein</fullName>
    </submittedName>
</protein>
<dbReference type="Proteomes" id="UP001487740">
    <property type="component" value="Unassembled WGS sequence"/>
</dbReference>
<keyword evidence="2" id="KW-1133">Transmembrane helix</keyword>
<proteinExistence type="predicted"/>
<keyword evidence="2" id="KW-0472">Membrane</keyword>
<accession>A0AAW0U3T5</accession>
<organism evidence="3 4">
    <name type="scientific">Scylla paramamosain</name>
    <name type="common">Mud crab</name>
    <dbReference type="NCBI Taxonomy" id="85552"/>
    <lineage>
        <taxon>Eukaryota</taxon>
        <taxon>Metazoa</taxon>
        <taxon>Ecdysozoa</taxon>
        <taxon>Arthropoda</taxon>
        <taxon>Crustacea</taxon>
        <taxon>Multicrustacea</taxon>
        <taxon>Malacostraca</taxon>
        <taxon>Eumalacostraca</taxon>
        <taxon>Eucarida</taxon>
        <taxon>Decapoda</taxon>
        <taxon>Pleocyemata</taxon>
        <taxon>Brachyura</taxon>
        <taxon>Eubrachyura</taxon>
        <taxon>Portunoidea</taxon>
        <taxon>Portunidae</taxon>
        <taxon>Portuninae</taxon>
        <taxon>Scylla</taxon>
    </lineage>
</organism>
<evidence type="ECO:0000256" key="1">
    <source>
        <dbReference type="SAM" id="MobiDB-lite"/>
    </source>
</evidence>
<keyword evidence="4" id="KW-1185">Reference proteome</keyword>
<gene>
    <name evidence="3" type="ORF">O3P69_005851</name>
</gene>
<evidence type="ECO:0000313" key="3">
    <source>
        <dbReference type="EMBL" id="KAK8394660.1"/>
    </source>
</evidence>
<evidence type="ECO:0000256" key="2">
    <source>
        <dbReference type="SAM" id="Phobius"/>
    </source>
</evidence>